<evidence type="ECO:0000256" key="2">
    <source>
        <dbReference type="ARBA" id="ARBA00029447"/>
    </source>
</evidence>
<proteinExistence type="inferred from homology"/>
<accession>A0LA72</accession>
<keyword evidence="4" id="KW-1133">Transmembrane helix</keyword>
<keyword evidence="4" id="KW-0812">Transmembrane</keyword>
<reference evidence="7 8" key="2">
    <citation type="journal article" date="2012" name="Int. J. Syst. Evol. Microbiol.">
        <title>Magnetococcus marinus gen. nov., sp. nov., a marine, magnetotactic bacterium that represents a novel lineage (Magnetococcaceae fam. nov.; Magnetococcales ord. nov.) at the base of the Alphaproteobacteria.</title>
        <authorList>
            <person name="Bazylinski D.A."/>
            <person name="Williams T.J."/>
            <person name="Lefevre C.T."/>
            <person name="Berg R.J."/>
            <person name="Zhang C.L."/>
            <person name="Bowser S.S."/>
            <person name="Dean A.J."/>
            <person name="Beveridge T.J."/>
        </authorList>
    </citation>
    <scope>NUCLEOTIDE SEQUENCE [LARGE SCALE GENOMIC DNA]</scope>
    <source>
        <strain evidence="8">ATCC BAA-1437 / JCM 17883 / MC-1</strain>
    </source>
</reference>
<feature type="domain" description="Methyl-accepting transducer" evidence="5">
    <location>
        <begin position="392"/>
        <end position="628"/>
    </location>
</feature>
<dbReference type="SUPFAM" id="SSF58104">
    <property type="entry name" value="Methyl-accepting chemotaxis protein (MCP) signaling domain"/>
    <property type="match status" value="1"/>
</dbReference>
<dbReference type="SMART" id="SM00304">
    <property type="entry name" value="HAMP"/>
    <property type="match status" value="1"/>
</dbReference>
<evidence type="ECO:0000256" key="3">
    <source>
        <dbReference type="PROSITE-ProRule" id="PRU00284"/>
    </source>
</evidence>
<dbReference type="PANTHER" id="PTHR32089:SF112">
    <property type="entry name" value="LYSOZYME-LIKE PROTEIN-RELATED"/>
    <property type="match status" value="1"/>
</dbReference>
<evidence type="ECO:0000259" key="6">
    <source>
        <dbReference type="PROSITE" id="PS50885"/>
    </source>
</evidence>
<dbReference type="PANTHER" id="PTHR32089">
    <property type="entry name" value="METHYL-ACCEPTING CHEMOTAXIS PROTEIN MCPB"/>
    <property type="match status" value="1"/>
</dbReference>
<dbReference type="Pfam" id="PF00672">
    <property type="entry name" value="HAMP"/>
    <property type="match status" value="1"/>
</dbReference>
<comment type="similarity">
    <text evidence="2">Belongs to the methyl-accepting chemotaxis (MCP) protein family.</text>
</comment>
<dbReference type="AlphaFoldDB" id="A0LA72"/>
<evidence type="ECO:0000256" key="1">
    <source>
        <dbReference type="ARBA" id="ARBA00023224"/>
    </source>
</evidence>
<keyword evidence="4" id="KW-0472">Membrane</keyword>
<dbReference type="eggNOG" id="COG0840">
    <property type="taxonomic scope" value="Bacteria"/>
</dbReference>
<protein>
    <submittedName>
        <fullName evidence="7">Methyl-accepting chemotaxis sensory transducer</fullName>
    </submittedName>
</protein>
<feature type="transmembrane region" description="Helical" evidence="4">
    <location>
        <begin position="12"/>
        <end position="33"/>
    </location>
</feature>
<dbReference type="GO" id="GO:0016020">
    <property type="term" value="C:membrane"/>
    <property type="evidence" value="ECO:0007669"/>
    <property type="project" value="InterPro"/>
</dbReference>
<dbReference type="PROSITE" id="PS50111">
    <property type="entry name" value="CHEMOTAXIS_TRANSDUC_2"/>
    <property type="match status" value="1"/>
</dbReference>
<keyword evidence="1 3" id="KW-0807">Transducer</keyword>
<keyword evidence="8" id="KW-1185">Reference proteome</keyword>
<dbReference type="Pfam" id="PF00015">
    <property type="entry name" value="MCPsignal"/>
    <property type="match status" value="1"/>
</dbReference>
<dbReference type="EMBL" id="CP000471">
    <property type="protein sequence ID" value="ABK44865.1"/>
    <property type="molecule type" value="Genomic_DNA"/>
</dbReference>
<feature type="transmembrane region" description="Helical" evidence="4">
    <location>
        <begin position="232"/>
        <end position="251"/>
    </location>
</feature>
<evidence type="ECO:0000259" key="5">
    <source>
        <dbReference type="PROSITE" id="PS50111"/>
    </source>
</evidence>
<dbReference type="GO" id="GO:0007165">
    <property type="term" value="P:signal transduction"/>
    <property type="evidence" value="ECO:0007669"/>
    <property type="project" value="UniProtKB-KW"/>
</dbReference>
<dbReference type="InterPro" id="IPR003660">
    <property type="entry name" value="HAMP_dom"/>
</dbReference>
<dbReference type="RefSeq" id="WP_011713986.1">
    <property type="nucleotide sequence ID" value="NC_008576.1"/>
</dbReference>
<organism evidence="7 8">
    <name type="scientific">Magnetococcus marinus (strain ATCC BAA-1437 / JCM 17883 / MC-1)</name>
    <dbReference type="NCBI Taxonomy" id="156889"/>
    <lineage>
        <taxon>Bacteria</taxon>
        <taxon>Pseudomonadati</taxon>
        <taxon>Pseudomonadota</taxon>
        <taxon>Magnetococcia</taxon>
        <taxon>Magnetococcales</taxon>
        <taxon>Magnetococcaceae</taxon>
        <taxon>Magnetococcus</taxon>
    </lineage>
</organism>
<gene>
    <name evidence="7" type="ordered locus">Mmc1_2365</name>
</gene>
<feature type="domain" description="HAMP" evidence="6">
    <location>
        <begin position="253"/>
        <end position="310"/>
    </location>
</feature>
<name>A0LA72_MAGMM</name>
<evidence type="ECO:0000313" key="8">
    <source>
        <dbReference type="Proteomes" id="UP000002586"/>
    </source>
</evidence>
<dbReference type="KEGG" id="mgm:Mmc1_2365"/>
<dbReference type="OrthoDB" id="4514964at2"/>
<dbReference type="PROSITE" id="PS50885">
    <property type="entry name" value="HAMP"/>
    <property type="match status" value="1"/>
</dbReference>
<dbReference type="Proteomes" id="UP000002586">
    <property type="component" value="Chromosome"/>
</dbReference>
<dbReference type="Gene3D" id="1.10.287.950">
    <property type="entry name" value="Methyl-accepting chemotaxis protein"/>
    <property type="match status" value="1"/>
</dbReference>
<sequence length="827" mass="90203">MFAIVQKKVGLKILVVVGIIGTISLLGMGGFVIHTMEKSLLEQHEGGIRQLAEGAKLGLQTIMLAGSSSIAHDYKTNFKQVKGLKTFRILRTDRSLAFYRSREDLINSAAEKADEEGLEGEERESFIARATNSITNMPPQDEDAFESDTPIPLGAQGEAIFKEVLQQTDDHARFIRETSPDGENLITILSPLFNQPQCHSCHDPEERIRGVFQITTSLQEVERKIADTKLKALLVLIAANLAFLALLGFMLRRTLTCPLNHISRALHVLADGDLTNRITTSHATVDAQDELDEIVTQVNHMTDNLTGTVDTIEVQSTTLNVCVAQLQYVQQILRNDAEEAHTINQELAQDNQKMGQGLSEMQNSVSQASVRIQGIAADINRLTGEIGGIADSAEIASQNVHTMAAAAEQMNANIEQVNTSLRRVDDEVSTVVHAISELAQNQNQIRSLCEQANAASTTAANQAQNTRNAMNDLTESAHEIGKVVDIINAIAGQTNMLALNASIEAAGAGEAGKGFAVVANEVKELAQQTASATKLISKRVEEIQGHTNQADLISREVNSNIEHITKINANINLAVDNQSRSAEQIHVAVDKVSESGSTVTRNAEELQQAAHEVARSAAEAAVGTTDIAGASANLAKMAGHVSQQTEEANQFIQSVNAFAQQTQQASGGDKMQRAFQLATYLRRTVEYLGKLTNTVYATSTALNNSHQELQIAEKVFDTDCFKSSALDWVNMLGQVIEGRMSHLELGDKLTDKCDYYAWLENEAKPQFAGNEKFEALYAGSIALRNLAERVLDALHRGDRAAALQRLDDFDNHRAQLFVIMDNFYLSL</sequence>
<dbReference type="Gene3D" id="3.30.450.290">
    <property type="match status" value="1"/>
</dbReference>
<dbReference type="InterPro" id="IPR004089">
    <property type="entry name" value="MCPsignal_dom"/>
</dbReference>
<dbReference type="SMART" id="SM00283">
    <property type="entry name" value="MA"/>
    <property type="match status" value="1"/>
</dbReference>
<evidence type="ECO:0000256" key="4">
    <source>
        <dbReference type="SAM" id="Phobius"/>
    </source>
</evidence>
<dbReference type="STRING" id="156889.Mmc1_2365"/>
<dbReference type="CDD" id="cd06225">
    <property type="entry name" value="HAMP"/>
    <property type="match status" value="1"/>
</dbReference>
<dbReference type="HOGENOM" id="CLU_360870_0_0_5"/>
<reference evidence="8" key="1">
    <citation type="journal article" date="2009" name="Appl. Environ. Microbiol.">
        <title>Complete genome sequence of the chemolithoautotrophic marine magnetotactic coccus strain MC-1.</title>
        <authorList>
            <person name="Schubbe S."/>
            <person name="Williams T.J."/>
            <person name="Xie G."/>
            <person name="Kiss H.E."/>
            <person name="Brettin T.S."/>
            <person name="Martinez D."/>
            <person name="Ross C.A."/>
            <person name="Schuler D."/>
            <person name="Cox B.L."/>
            <person name="Nealson K.H."/>
            <person name="Bazylinski D.A."/>
        </authorList>
    </citation>
    <scope>NUCLEOTIDE SEQUENCE [LARGE SCALE GENOMIC DNA]</scope>
    <source>
        <strain evidence="8">ATCC BAA-1437 / JCM 17883 / MC-1</strain>
    </source>
</reference>
<evidence type="ECO:0000313" key="7">
    <source>
        <dbReference type="EMBL" id="ABK44865.1"/>
    </source>
</evidence>
<dbReference type="Gene3D" id="1.10.8.500">
    <property type="entry name" value="HAMP domain in histidine kinase"/>
    <property type="match status" value="1"/>
</dbReference>